<evidence type="ECO:0000313" key="3">
    <source>
        <dbReference type="Proteomes" id="UP000002640"/>
    </source>
</evidence>
<dbReference type="EMBL" id="JH159151">
    <property type="protein sequence ID" value="EGZ28810.1"/>
    <property type="molecule type" value="Genomic_DNA"/>
</dbReference>
<feature type="compositionally biased region" description="Low complexity" evidence="1">
    <location>
        <begin position="481"/>
        <end position="498"/>
    </location>
</feature>
<keyword evidence="3" id="KW-1185">Reference proteome</keyword>
<dbReference type="KEGG" id="psoj:PHYSODRAFT_476634"/>
<dbReference type="GeneID" id="20654770"/>
<dbReference type="SMR" id="G4YIY8"/>
<evidence type="ECO:0000313" key="2">
    <source>
        <dbReference type="EMBL" id="EGZ28810.1"/>
    </source>
</evidence>
<accession>G4YIY8</accession>
<organism evidence="2 3">
    <name type="scientific">Phytophthora sojae (strain P6497)</name>
    <name type="common">Soybean stem and root rot agent</name>
    <name type="synonym">Phytophthora megasperma f. sp. glycines</name>
    <dbReference type="NCBI Taxonomy" id="1094619"/>
    <lineage>
        <taxon>Eukaryota</taxon>
        <taxon>Sar</taxon>
        <taxon>Stramenopiles</taxon>
        <taxon>Oomycota</taxon>
        <taxon>Peronosporomycetes</taxon>
        <taxon>Peronosporales</taxon>
        <taxon>Peronosporaceae</taxon>
        <taxon>Phytophthora</taxon>
    </lineage>
</organism>
<evidence type="ECO:0000256" key="1">
    <source>
        <dbReference type="SAM" id="MobiDB-lite"/>
    </source>
</evidence>
<feature type="region of interest" description="Disordered" evidence="1">
    <location>
        <begin position="813"/>
        <end position="835"/>
    </location>
</feature>
<dbReference type="OMA" id="RCIQRMV"/>
<dbReference type="AlphaFoldDB" id="G4YIY8"/>
<feature type="compositionally biased region" description="Low complexity" evidence="1">
    <location>
        <begin position="818"/>
        <end position="835"/>
    </location>
</feature>
<proteinExistence type="predicted"/>
<reference evidence="2 3" key="1">
    <citation type="journal article" date="2006" name="Science">
        <title>Phytophthora genome sequences uncover evolutionary origins and mechanisms of pathogenesis.</title>
        <authorList>
            <person name="Tyler B.M."/>
            <person name="Tripathy S."/>
            <person name="Zhang X."/>
            <person name="Dehal P."/>
            <person name="Jiang R.H."/>
            <person name="Aerts A."/>
            <person name="Arredondo F.D."/>
            <person name="Baxter L."/>
            <person name="Bensasson D."/>
            <person name="Beynon J.L."/>
            <person name="Chapman J."/>
            <person name="Damasceno C.M."/>
            <person name="Dorrance A.E."/>
            <person name="Dou D."/>
            <person name="Dickerman A.W."/>
            <person name="Dubchak I.L."/>
            <person name="Garbelotto M."/>
            <person name="Gijzen M."/>
            <person name="Gordon S.G."/>
            <person name="Govers F."/>
            <person name="Grunwald N.J."/>
            <person name="Huang W."/>
            <person name="Ivors K.L."/>
            <person name="Jones R.W."/>
            <person name="Kamoun S."/>
            <person name="Krampis K."/>
            <person name="Lamour K.H."/>
            <person name="Lee M.K."/>
            <person name="McDonald W.H."/>
            <person name="Medina M."/>
            <person name="Meijer H.J."/>
            <person name="Nordberg E.K."/>
            <person name="Maclean D.J."/>
            <person name="Ospina-Giraldo M.D."/>
            <person name="Morris P.F."/>
            <person name="Phuntumart V."/>
            <person name="Putnam N.H."/>
            <person name="Rash S."/>
            <person name="Rose J.K."/>
            <person name="Sakihama Y."/>
            <person name="Salamov A.A."/>
            <person name="Savidor A."/>
            <person name="Scheuring C.F."/>
            <person name="Smith B.M."/>
            <person name="Sobral B.W."/>
            <person name="Terry A."/>
            <person name="Torto-Alalibo T.A."/>
            <person name="Win J."/>
            <person name="Xu Z."/>
            <person name="Zhang H."/>
            <person name="Grigoriev I.V."/>
            <person name="Rokhsar D.S."/>
            <person name="Boore J.L."/>
        </authorList>
    </citation>
    <scope>NUCLEOTIDE SEQUENCE [LARGE SCALE GENOMIC DNA]</scope>
    <source>
        <strain evidence="2 3">P6497</strain>
    </source>
</reference>
<dbReference type="Proteomes" id="UP000002640">
    <property type="component" value="Unassembled WGS sequence"/>
</dbReference>
<feature type="region of interest" description="Disordered" evidence="1">
    <location>
        <begin position="467"/>
        <end position="498"/>
    </location>
</feature>
<dbReference type="InParanoid" id="G4YIY8"/>
<protein>
    <submittedName>
        <fullName evidence="2">Uncharacterized protein</fullName>
    </submittedName>
</protein>
<gene>
    <name evidence="2" type="ORF">PHYSODRAFT_476634</name>
</gene>
<dbReference type="RefSeq" id="XP_009516085.1">
    <property type="nucleotide sequence ID" value="XM_009517790.1"/>
</dbReference>
<name>G4YIY8_PHYSP</name>
<sequence length="1230" mass="137233">MATGSMMKDYVRRQLRYWVDGFKDDMLPRDFMSKSYSKTQLLIPDIRLKPHRVAAVLHLPAPLLVTSVHCIELTIAVPSWTDSDKEAAYKPLLIHANELSVQVRNIWECSSKIRSEAEERVQAALLEPDPLGSTAAMFAFSRDVNDRTKLVVDKLNVQIFMGGISRLEITLVDLSARTTDALWQDVKDPTKCVDYSPDHLVQTRFKAMSFMLSVGVNPVGSNGGQMIRLMTKVSVDVRITRFYHRKEVEDSWKRHMKLVDVNFGAVKVEFGVADFMEVYTVASMLCNWLLNGRSSENCALSSPEDGMAANREPIGPRQTDQPNIELQITFRGTLEAKLKFNSPTEGPQELFLVADRAAGNIILHRHGVRELQLSLHELAVRFRGYVVFRLKPDREVFHLEQRHNSLSIKWRVQSVLCRIDDDLTRMLTEMYQFVNEKEKPIVIRCGTCHQQISLDMIDVHVCPPRNSNRSLTATPPATGESRGNSFSESSSAENGDSDATVKAVNANGAPKIHVELHMDELELQTAGRLVQLLLKWLGIREDERAIGRDITTKLSDLRLTTESNEFAGDAIFVPALPLAFQMLECSLQGCGCILRRRGTMHSKHMHYTEINHAYQWPARLFFDISHCAMSAQECFAKVDKIQLRSSFSDGSRVCSSSQPQLSFHITMDKVRCQLDEVLFKLSRQVFDHIGESLSSSKGFTMMTLFLGVLQIRAVEFTLQNENVKDARAKSLLKQAIVVFDNQLGFLCTQSSLDFKTVLNSQTMEFVHRQTPAPTNIQPPPTPPSLEREDACRCIQRMVRQKYLVRQYKQRFDPDDYEPGVSGSNDSSPSSSPRKLSLGIPSPIIVLGADADIVGEIRGGISKLMSPLSRARLPSESFRGGLNKLMAPINRTLSTTASTKRRSSVESISPMVEVACHNLTTSEEQVSPGDPPLSKPPEAPKVNDLSEAKLAALPDIVRVLAQVGECRLCVPINPREKVEFLCQEIVRRFNESFAADRGSISQVSLQDKHGGVFCPSDTVGFLLSVAPSELFFACPQKSDGPIRSLARLTAGSARTALPRSPTSRNEASTRTKYSKLPLPLVIALLANELERDLIRSGLCERDSGAAGEAWPDLALNAASLDAEKNPLIVEVAWHETCVEVTNGDAFALCRQLLGLCTSRATSKYVGKILRSRLKVDPTKPLIEWACRRKLAMEQEGNGDRSTQPSDQEELLTASYDQLKKVVQDTFGVYTQ</sequence>